<evidence type="ECO:0000313" key="3">
    <source>
        <dbReference type="EMBL" id="SUU84906.1"/>
    </source>
</evidence>
<evidence type="ECO:0000259" key="1">
    <source>
        <dbReference type="Pfam" id="PF06568"/>
    </source>
</evidence>
<name>A0A090MQS9_AFIFE</name>
<reference evidence="3 5" key="2">
    <citation type="submission" date="2018-06" db="EMBL/GenBank/DDBJ databases">
        <authorList>
            <consortium name="Pathogen Informatics"/>
            <person name="Doyle S."/>
        </authorList>
    </citation>
    <scope>NUCLEOTIDE SEQUENCE [LARGE SCALE GENOMIC DNA]</scope>
    <source>
        <strain evidence="3 5">NCTC12722</strain>
    </source>
</reference>
<protein>
    <submittedName>
        <fullName evidence="3">Uncharacterized conserved small protein</fullName>
    </submittedName>
</protein>
<dbReference type="Proteomes" id="UP000254343">
    <property type="component" value="Unassembled WGS sequence"/>
</dbReference>
<evidence type="ECO:0000313" key="5">
    <source>
        <dbReference type="Proteomes" id="UP000254343"/>
    </source>
</evidence>
<gene>
    <name evidence="2" type="ORF">BN961_01370</name>
    <name evidence="3" type="ORF">NCTC12722_02109</name>
</gene>
<reference evidence="2 4" key="1">
    <citation type="journal article" date="2014" name="Genome Announc.">
        <title>Genome Sequence of Afipia felis Strain 76713, Isolated in Hospital Water Using an Amoeba Co-Culture Procedure.</title>
        <authorList>
            <person name="Benamar S."/>
            <person name="La Scola B."/>
            <person name="Croce O."/>
        </authorList>
    </citation>
    <scope>NUCLEOTIDE SEQUENCE [LARGE SCALE GENOMIC DNA]</scope>
    <source>
        <strain evidence="2 4">76713</strain>
    </source>
</reference>
<dbReference type="EMBL" id="UIGB01000001">
    <property type="protein sequence ID" value="SUU84906.1"/>
    <property type="molecule type" value="Genomic_DNA"/>
</dbReference>
<keyword evidence="4" id="KW-1185">Reference proteome</keyword>
<accession>A0A090MQS9</accession>
<evidence type="ECO:0000313" key="2">
    <source>
        <dbReference type="EMBL" id="CEG07964.1"/>
    </source>
</evidence>
<dbReference type="Pfam" id="PF06568">
    <property type="entry name" value="YjiS-like"/>
    <property type="match status" value="1"/>
</dbReference>
<dbReference type="RefSeq" id="WP_002715731.1">
    <property type="nucleotide sequence ID" value="NZ_CCAZ020000001.1"/>
</dbReference>
<sequence>MILSLVRIIKAFRDYNRAYRELSELSERELADIGIDRGDIERVAAGAYRKAA</sequence>
<dbReference type="AlphaFoldDB" id="A0A090MQS9"/>
<evidence type="ECO:0000313" key="4">
    <source>
        <dbReference type="Proteomes" id="UP000035762"/>
    </source>
</evidence>
<organism evidence="2 4">
    <name type="scientific">Afipia felis</name>
    <name type="common">Cat scratch disease bacillus</name>
    <dbReference type="NCBI Taxonomy" id="1035"/>
    <lineage>
        <taxon>Bacteria</taxon>
        <taxon>Pseudomonadati</taxon>
        <taxon>Pseudomonadota</taxon>
        <taxon>Alphaproteobacteria</taxon>
        <taxon>Hyphomicrobiales</taxon>
        <taxon>Nitrobacteraceae</taxon>
        <taxon>Afipia</taxon>
    </lineage>
</organism>
<proteinExistence type="predicted"/>
<dbReference type="InterPro" id="IPR009506">
    <property type="entry name" value="YjiS-like"/>
</dbReference>
<dbReference type="Proteomes" id="UP000035762">
    <property type="component" value="Unassembled WGS sequence"/>
</dbReference>
<feature type="domain" description="YjiS-like" evidence="1">
    <location>
        <begin position="5"/>
        <end position="41"/>
    </location>
</feature>
<dbReference type="EMBL" id="CCAZ020000001">
    <property type="protein sequence ID" value="CEG07964.1"/>
    <property type="molecule type" value="Genomic_DNA"/>
</dbReference>